<evidence type="ECO:0000256" key="3">
    <source>
        <dbReference type="ARBA" id="ARBA00022989"/>
    </source>
</evidence>
<dbReference type="EMBL" id="VLLB01000008">
    <property type="protein sequence ID" value="TWI62555.1"/>
    <property type="molecule type" value="Genomic_DNA"/>
</dbReference>
<evidence type="ECO:0000256" key="5">
    <source>
        <dbReference type="SAM" id="Phobius"/>
    </source>
</evidence>
<dbReference type="RefSeq" id="WP_145651395.1">
    <property type="nucleotide sequence ID" value="NZ_VLLB01000008.1"/>
</dbReference>
<keyword evidence="2 5" id="KW-0812">Transmembrane</keyword>
<dbReference type="Proteomes" id="UP000318431">
    <property type="component" value="Unassembled WGS sequence"/>
</dbReference>
<evidence type="ECO:0000256" key="4">
    <source>
        <dbReference type="ARBA" id="ARBA00023136"/>
    </source>
</evidence>
<evidence type="ECO:0000256" key="1">
    <source>
        <dbReference type="ARBA" id="ARBA00004167"/>
    </source>
</evidence>
<dbReference type="InterPro" id="IPR032710">
    <property type="entry name" value="NTF2-like_dom_sf"/>
</dbReference>
<accession>A0A562R0F7</accession>
<keyword evidence="4 5" id="KW-0472">Membrane</keyword>
<feature type="domain" description="Bacterial virulence protein VirB8" evidence="6">
    <location>
        <begin position="35"/>
        <end position="246"/>
    </location>
</feature>
<name>A0A562R0F7_9BURK</name>
<dbReference type="Pfam" id="PF04335">
    <property type="entry name" value="VirB8"/>
    <property type="match status" value="1"/>
</dbReference>
<evidence type="ECO:0000256" key="2">
    <source>
        <dbReference type="ARBA" id="ARBA00022692"/>
    </source>
</evidence>
<keyword evidence="8" id="KW-1185">Reference proteome</keyword>
<evidence type="ECO:0000313" key="7">
    <source>
        <dbReference type="EMBL" id="TWI62555.1"/>
    </source>
</evidence>
<protein>
    <submittedName>
        <fullName evidence="7">Type IV secretion system protein VirB5</fullName>
    </submittedName>
</protein>
<dbReference type="InterPro" id="IPR035658">
    <property type="entry name" value="TrbF"/>
</dbReference>
<dbReference type="InterPro" id="IPR007430">
    <property type="entry name" value="VirB8"/>
</dbReference>
<gene>
    <name evidence="7" type="ORF">IP91_04076</name>
</gene>
<comment type="subcellular location">
    <subcellularLocation>
        <location evidence="1">Membrane</location>
        <topology evidence="1">Single-pass membrane protein</topology>
    </subcellularLocation>
</comment>
<dbReference type="SUPFAM" id="SSF54427">
    <property type="entry name" value="NTF2-like"/>
    <property type="match status" value="1"/>
</dbReference>
<dbReference type="NCBIfam" id="NF010462">
    <property type="entry name" value="PRK13887.1"/>
    <property type="match status" value="1"/>
</dbReference>
<evidence type="ECO:0000313" key="8">
    <source>
        <dbReference type="Proteomes" id="UP000318431"/>
    </source>
</evidence>
<dbReference type="GO" id="GO:0016020">
    <property type="term" value="C:membrane"/>
    <property type="evidence" value="ECO:0007669"/>
    <property type="project" value="UniProtKB-SubCell"/>
</dbReference>
<dbReference type="OrthoDB" id="9778195at2"/>
<comment type="caution">
    <text evidence="7">The sequence shown here is derived from an EMBL/GenBank/DDBJ whole genome shotgun (WGS) entry which is preliminary data.</text>
</comment>
<keyword evidence="3 5" id="KW-1133">Transmembrane helix</keyword>
<reference evidence="7 8" key="1">
    <citation type="journal article" date="2015" name="Stand. Genomic Sci.">
        <title>Genomic Encyclopedia of Bacterial and Archaeal Type Strains, Phase III: the genomes of soil and plant-associated and newly described type strains.</title>
        <authorList>
            <person name="Whitman W.B."/>
            <person name="Woyke T."/>
            <person name="Klenk H.P."/>
            <person name="Zhou Y."/>
            <person name="Lilburn T.G."/>
            <person name="Beck B.J."/>
            <person name="De Vos P."/>
            <person name="Vandamme P."/>
            <person name="Eisen J.A."/>
            <person name="Garrity G."/>
            <person name="Hugenholtz P."/>
            <person name="Kyrpides N.C."/>
        </authorList>
    </citation>
    <scope>NUCLEOTIDE SEQUENCE [LARGE SCALE GENOMIC DNA]</scope>
    <source>
        <strain evidence="7 8">CGMCC 1.10822</strain>
    </source>
</reference>
<sequence>MNAPMFLKRLIARENPALVEGGRREGENDNPYLSARRTWNEHVGGVVAARRNWQLLCILSLLVALAAVGGMIHIGSQTRFVPYVVQVDRLGQPLAVAPAQKAAPADPRVIHAAVAAFIGDIRLVTPDIALQRKAVFRVYAMLAPNDPATARANEWLNGSEENSPFRRAANETASTEIVSVLPQTADTWQVDWTETVRDRQGVVKGKPYQMRALVTVYTTAPTPSTTEEDIRNNPLGIHVRDFSWSKLL</sequence>
<dbReference type="Gene3D" id="3.10.450.230">
    <property type="entry name" value="VirB8 protein"/>
    <property type="match status" value="1"/>
</dbReference>
<organism evidence="7 8">
    <name type="scientific">Pseudoduganella lurida</name>
    <dbReference type="NCBI Taxonomy" id="1036180"/>
    <lineage>
        <taxon>Bacteria</taxon>
        <taxon>Pseudomonadati</taxon>
        <taxon>Pseudomonadota</taxon>
        <taxon>Betaproteobacteria</taxon>
        <taxon>Burkholderiales</taxon>
        <taxon>Oxalobacteraceae</taxon>
        <taxon>Telluria group</taxon>
        <taxon>Pseudoduganella</taxon>
    </lineage>
</organism>
<dbReference type="CDD" id="cd16425">
    <property type="entry name" value="TrbF"/>
    <property type="match status" value="1"/>
</dbReference>
<dbReference type="AlphaFoldDB" id="A0A562R0F7"/>
<feature type="transmembrane region" description="Helical" evidence="5">
    <location>
        <begin position="55"/>
        <end position="74"/>
    </location>
</feature>
<evidence type="ECO:0000259" key="6">
    <source>
        <dbReference type="Pfam" id="PF04335"/>
    </source>
</evidence>
<proteinExistence type="predicted"/>